<evidence type="ECO:0000256" key="9">
    <source>
        <dbReference type="SAM" id="SignalP"/>
    </source>
</evidence>
<evidence type="ECO:0000313" key="11">
    <source>
        <dbReference type="EMBL" id="KAF2074760.1"/>
    </source>
</evidence>
<feature type="region of interest" description="Disordered" evidence="7">
    <location>
        <begin position="330"/>
        <end position="360"/>
    </location>
</feature>
<reference evidence="11" key="1">
    <citation type="submission" date="2020-01" db="EMBL/GenBank/DDBJ databases">
        <title>Development of genomics and gene disruption for Polysphondylium violaceum indicates a role for the polyketide synthase stlB in stalk morphogenesis.</title>
        <authorList>
            <person name="Narita B."/>
            <person name="Kawabe Y."/>
            <person name="Kin K."/>
            <person name="Saito T."/>
            <person name="Gibbs R."/>
            <person name="Kuspa A."/>
            <person name="Muzny D."/>
            <person name="Queller D."/>
            <person name="Richards S."/>
            <person name="Strassman J."/>
            <person name="Sucgang R."/>
            <person name="Worley K."/>
            <person name="Schaap P."/>
        </authorList>
    </citation>
    <scope>NUCLEOTIDE SEQUENCE</scope>
    <source>
        <strain evidence="11">QSvi11</strain>
    </source>
</reference>
<feature type="transmembrane region" description="Helical" evidence="8">
    <location>
        <begin position="110"/>
        <end position="132"/>
    </location>
</feature>
<proteinExistence type="predicted"/>
<feature type="domain" description="Sodium/calcium exchanger membrane region" evidence="10">
    <location>
        <begin position="414"/>
        <end position="558"/>
    </location>
</feature>
<dbReference type="PANTHER" id="PTHR31503:SF36">
    <property type="entry name" value="SODIUM_CALCIUM EXCHANGER MEMBRANE REGION DOMAIN-CONTAINING PROTEIN"/>
    <property type="match status" value="1"/>
</dbReference>
<dbReference type="Pfam" id="PF01699">
    <property type="entry name" value="Na_Ca_ex"/>
    <property type="match status" value="2"/>
</dbReference>
<keyword evidence="9" id="KW-0732">Signal</keyword>
<dbReference type="InterPro" id="IPR004713">
    <property type="entry name" value="CaH_exchang"/>
</dbReference>
<dbReference type="OrthoDB" id="26525at2759"/>
<keyword evidence="12" id="KW-1185">Reference proteome</keyword>
<feature type="transmembrane region" description="Helical" evidence="8">
    <location>
        <begin position="410"/>
        <end position="428"/>
    </location>
</feature>
<feature type="signal peptide" evidence="9">
    <location>
        <begin position="1"/>
        <end position="23"/>
    </location>
</feature>
<feature type="transmembrane region" description="Helical" evidence="8">
    <location>
        <begin position="144"/>
        <end position="170"/>
    </location>
</feature>
<accession>A0A8J4UZR3</accession>
<sequence length="567" mass="61981">MKGIQLIVLFAFIGCLLASVAFASDSQDFAIVIIDDESNACSECTSGNNLSHFYCPDNKYCISNVTGGSNNWPTCASGWCTASTCQCQANQDIQDDIDCLNSFWPCTNNIGGMLFLMAGYGVILGFGAKFISEGSEMLMEILDPGLIGGLLLPFLSAFPDACIIVVAGALSDNPQAQLAIGIGTLAGSTIMLLTIPWSISLCLARTDIRNGESVDNQRTVRGLLKTGTTVDRDTQINAKIMVYTSVSYLIVQGVAFAYLHHPDSGKAVEKWFALVGFIVCFALMIIYSVYQVVQPKLQEKKMAEAKRQYLLKRTIHHFIHNLTKRKAFSPASPAAAANENSETDAPSETSPLISSEHARPPVDVKGIGLKWKSKALNKENINAQVDEEAAGASSNKEEDEDFGPRKRRRIAIRAVGYLVVGAFMVTIFSDPMVDVITRFGTKINVNLFFVSFILTPFCSNASELISSLIFASKRKKENSSLTFSALYGSATMNNTMCLGIFFALVFFKGLTWEYSAETVAILFVTCCVGIIGAARKTIKTIYAPIVFFLYPISLLLVYLLEHYAHWQ</sequence>
<organism evidence="11 12">
    <name type="scientific">Polysphondylium violaceum</name>
    <dbReference type="NCBI Taxonomy" id="133409"/>
    <lineage>
        <taxon>Eukaryota</taxon>
        <taxon>Amoebozoa</taxon>
        <taxon>Evosea</taxon>
        <taxon>Eumycetozoa</taxon>
        <taxon>Dictyostelia</taxon>
        <taxon>Dictyosteliales</taxon>
        <taxon>Dictyosteliaceae</taxon>
        <taxon>Polysphondylium</taxon>
    </lineage>
</organism>
<dbReference type="GO" id="GO:0015369">
    <property type="term" value="F:calcium:proton antiporter activity"/>
    <property type="evidence" value="ECO:0007669"/>
    <property type="project" value="TreeGrafter"/>
</dbReference>
<evidence type="ECO:0000256" key="2">
    <source>
        <dbReference type="ARBA" id="ARBA00022448"/>
    </source>
</evidence>
<dbReference type="EMBL" id="AJWJ01000131">
    <property type="protein sequence ID" value="KAF2074760.1"/>
    <property type="molecule type" value="Genomic_DNA"/>
</dbReference>
<dbReference type="PROSITE" id="PS51257">
    <property type="entry name" value="PROKAR_LIPOPROTEIN"/>
    <property type="match status" value="1"/>
</dbReference>
<name>A0A8J4UZR3_9MYCE</name>
<feature type="transmembrane region" description="Helical" evidence="8">
    <location>
        <begin position="240"/>
        <end position="259"/>
    </location>
</feature>
<feature type="transmembrane region" description="Helical" evidence="8">
    <location>
        <begin position="448"/>
        <end position="471"/>
    </location>
</feature>
<feature type="transmembrane region" description="Helical" evidence="8">
    <location>
        <begin position="271"/>
        <end position="293"/>
    </location>
</feature>
<dbReference type="GO" id="GO:0006874">
    <property type="term" value="P:intracellular calcium ion homeostasis"/>
    <property type="evidence" value="ECO:0007669"/>
    <property type="project" value="TreeGrafter"/>
</dbReference>
<feature type="compositionally biased region" description="Polar residues" evidence="7">
    <location>
        <begin position="343"/>
        <end position="353"/>
    </location>
</feature>
<evidence type="ECO:0000256" key="4">
    <source>
        <dbReference type="ARBA" id="ARBA00022989"/>
    </source>
</evidence>
<keyword evidence="2" id="KW-0813">Transport</keyword>
<feature type="transmembrane region" description="Helical" evidence="8">
    <location>
        <begin position="176"/>
        <end position="199"/>
    </location>
</feature>
<evidence type="ECO:0000259" key="10">
    <source>
        <dbReference type="Pfam" id="PF01699"/>
    </source>
</evidence>
<gene>
    <name evidence="11" type="ORF">CYY_003948</name>
</gene>
<evidence type="ECO:0000256" key="6">
    <source>
        <dbReference type="ARBA" id="ARBA00023136"/>
    </source>
</evidence>
<evidence type="ECO:0000256" key="8">
    <source>
        <dbReference type="SAM" id="Phobius"/>
    </source>
</evidence>
<comment type="caution">
    <text evidence="11">The sequence shown here is derived from an EMBL/GenBank/DDBJ whole genome shotgun (WGS) entry which is preliminary data.</text>
</comment>
<feature type="chain" id="PRO_5035232115" description="Sodium/calcium exchanger membrane region domain-containing protein" evidence="9">
    <location>
        <begin position="24"/>
        <end position="567"/>
    </location>
</feature>
<feature type="transmembrane region" description="Helical" evidence="8">
    <location>
        <begin position="514"/>
        <end position="534"/>
    </location>
</feature>
<dbReference type="InterPro" id="IPR004837">
    <property type="entry name" value="NaCa_Exmemb"/>
</dbReference>
<evidence type="ECO:0000256" key="5">
    <source>
        <dbReference type="ARBA" id="ARBA00023065"/>
    </source>
</evidence>
<evidence type="ECO:0000313" key="12">
    <source>
        <dbReference type="Proteomes" id="UP000695562"/>
    </source>
</evidence>
<comment type="subcellular location">
    <subcellularLocation>
        <location evidence="1">Endomembrane system</location>
        <topology evidence="1">Multi-pass membrane protein</topology>
    </subcellularLocation>
</comment>
<keyword evidence="6 8" id="KW-0472">Membrane</keyword>
<feature type="transmembrane region" description="Helical" evidence="8">
    <location>
        <begin position="541"/>
        <end position="560"/>
    </location>
</feature>
<feature type="compositionally biased region" description="Low complexity" evidence="7">
    <location>
        <begin position="330"/>
        <end position="340"/>
    </location>
</feature>
<protein>
    <recommendedName>
        <fullName evidence="10">Sodium/calcium exchanger membrane region domain-containing protein</fullName>
    </recommendedName>
</protein>
<keyword evidence="5" id="KW-0406">Ion transport</keyword>
<dbReference type="AlphaFoldDB" id="A0A8J4UZR3"/>
<evidence type="ECO:0000256" key="1">
    <source>
        <dbReference type="ARBA" id="ARBA00004127"/>
    </source>
</evidence>
<feature type="domain" description="Sodium/calcium exchanger membrane region" evidence="10">
    <location>
        <begin position="115"/>
        <end position="289"/>
    </location>
</feature>
<evidence type="ECO:0000256" key="7">
    <source>
        <dbReference type="SAM" id="MobiDB-lite"/>
    </source>
</evidence>
<dbReference type="PANTHER" id="PTHR31503">
    <property type="entry name" value="VACUOLAR CALCIUM ION TRANSPORTER"/>
    <property type="match status" value="1"/>
</dbReference>
<dbReference type="GO" id="GO:0005774">
    <property type="term" value="C:vacuolar membrane"/>
    <property type="evidence" value="ECO:0007669"/>
    <property type="project" value="UniProtKB-ARBA"/>
</dbReference>
<dbReference type="GO" id="GO:0012505">
    <property type="term" value="C:endomembrane system"/>
    <property type="evidence" value="ECO:0007669"/>
    <property type="project" value="UniProtKB-SubCell"/>
</dbReference>
<dbReference type="InterPro" id="IPR044880">
    <property type="entry name" value="NCX_ion-bd_dom_sf"/>
</dbReference>
<dbReference type="Proteomes" id="UP000695562">
    <property type="component" value="Unassembled WGS sequence"/>
</dbReference>
<evidence type="ECO:0000256" key="3">
    <source>
        <dbReference type="ARBA" id="ARBA00022692"/>
    </source>
</evidence>
<dbReference type="Gene3D" id="1.20.1420.30">
    <property type="entry name" value="NCX, central ion-binding region"/>
    <property type="match status" value="2"/>
</dbReference>
<feature type="transmembrane region" description="Helical" evidence="8">
    <location>
        <begin position="483"/>
        <end position="508"/>
    </location>
</feature>
<keyword evidence="4 8" id="KW-1133">Transmembrane helix</keyword>
<keyword evidence="3 8" id="KW-0812">Transmembrane</keyword>